<dbReference type="Proteomes" id="UP000231990">
    <property type="component" value="Unassembled WGS sequence"/>
</dbReference>
<dbReference type="RefSeq" id="WP_100712236.1">
    <property type="nucleotide sequence ID" value="NZ_NPDY01000001.1"/>
</dbReference>
<evidence type="ECO:0000313" key="3">
    <source>
        <dbReference type="Proteomes" id="UP000231962"/>
    </source>
</evidence>
<dbReference type="AlphaFoldDB" id="A0A2M9ZRV5"/>
<evidence type="ECO:0000313" key="4">
    <source>
        <dbReference type="Proteomes" id="UP000231990"/>
    </source>
</evidence>
<keyword evidence="3" id="KW-1185">Reference proteome</keyword>
<accession>A0A2M9ZRV5</accession>
<dbReference type="OrthoDB" id="323604at2"/>
<reference evidence="3 4" key="1">
    <citation type="submission" date="2017-07" db="EMBL/GenBank/DDBJ databases">
        <title>Leptospira spp. isolated from tropical soils.</title>
        <authorList>
            <person name="Thibeaux R."/>
            <person name="Iraola G."/>
            <person name="Ferres I."/>
            <person name="Bierque E."/>
            <person name="Girault D."/>
            <person name="Soupe-Gilbert M.-E."/>
            <person name="Picardeau M."/>
            <person name="Goarant C."/>
        </authorList>
    </citation>
    <scope>NUCLEOTIDE SEQUENCE [LARGE SCALE GENOMIC DNA]</scope>
    <source>
        <strain evidence="2 4">FH1-B-B1</strain>
        <strain evidence="1 3">FH1-B-C1</strain>
    </source>
</reference>
<sequence>MNILVSFANPKMGAKLFGLARSLFAKSGQDLSIVALHIISVESESEGFPRLTEDEIFESVRQEAAGANLNFETVGFPSDWIVPGIVEMARTKEADLLLLGASGSLFSNDLLGGRVGEILHELSDSDIAVLADNGLRSPIEPVLLAPGIASMELFPLAEGLSKFIQKPIAVHAGSAPEEYSLETSSHFVPWLPFSLQEDHFIDKNLVILEYDTYKGFHSHLLDMKNVSYLILRKGNR</sequence>
<dbReference type="EMBL" id="NPDZ01000001">
    <property type="protein sequence ID" value="PJZ74828.1"/>
    <property type="molecule type" value="Genomic_DNA"/>
</dbReference>
<evidence type="ECO:0000313" key="1">
    <source>
        <dbReference type="EMBL" id="PJZ71294.1"/>
    </source>
</evidence>
<dbReference type="EMBL" id="NPDY01000001">
    <property type="protein sequence ID" value="PJZ71294.1"/>
    <property type="molecule type" value="Genomic_DNA"/>
</dbReference>
<protein>
    <submittedName>
        <fullName evidence="2">Potassium transporter Kef</fullName>
    </submittedName>
</protein>
<gene>
    <name evidence="1" type="ORF">CH360_01970</name>
    <name evidence="2" type="ORF">CH373_01970</name>
</gene>
<proteinExistence type="predicted"/>
<name>A0A2M9ZRV5_9LEPT</name>
<dbReference type="Proteomes" id="UP000231962">
    <property type="component" value="Unassembled WGS sequence"/>
</dbReference>
<organism evidence="2 4">
    <name type="scientific">Leptospira perolatii</name>
    <dbReference type="NCBI Taxonomy" id="2023191"/>
    <lineage>
        <taxon>Bacteria</taxon>
        <taxon>Pseudomonadati</taxon>
        <taxon>Spirochaetota</taxon>
        <taxon>Spirochaetia</taxon>
        <taxon>Leptospirales</taxon>
        <taxon>Leptospiraceae</taxon>
        <taxon>Leptospira</taxon>
    </lineage>
</organism>
<comment type="caution">
    <text evidence="2">The sequence shown here is derived from an EMBL/GenBank/DDBJ whole genome shotgun (WGS) entry which is preliminary data.</text>
</comment>
<dbReference type="SUPFAM" id="SSF52402">
    <property type="entry name" value="Adenine nucleotide alpha hydrolases-like"/>
    <property type="match status" value="1"/>
</dbReference>
<evidence type="ECO:0000313" key="2">
    <source>
        <dbReference type="EMBL" id="PJZ74828.1"/>
    </source>
</evidence>